<dbReference type="PROSITE" id="PS51296">
    <property type="entry name" value="RIESKE"/>
    <property type="match status" value="1"/>
</dbReference>
<feature type="domain" description="Rieske" evidence="10">
    <location>
        <begin position="95"/>
        <end position="185"/>
    </location>
</feature>
<dbReference type="eggNOG" id="COG2146">
    <property type="taxonomic scope" value="Bacteria"/>
</dbReference>
<evidence type="ECO:0000256" key="4">
    <source>
        <dbReference type="ARBA" id="ARBA00022723"/>
    </source>
</evidence>
<reference evidence="11 12" key="2">
    <citation type="journal article" date="2010" name="Stand. Genomic Sci.">
        <title>Complete genome sequence of Nakamurella multipartita type strain (Y-104).</title>
        <authorList>
            <person name="Tice H."/>
            <person name="Mayilraj S."/>
            <person name="Sims D."/>
            <person name="Lapidus A."/>
            <person name="Nolan M."/>
            <person name="Lucas S."/>
            <person name="Glavina Del Rio T."/>
            <person name="Copeland A."/>
            <person name="Cheng J.F."/>
            <person name="Meincke L."/>
            <person name="Bruce D."/>
            <person name="Goodwin L."/>
            <person name="Pitluck S."/>
            <person name="Ivanova N."/>
            <person name="Mavromatis K."/>
            <person name="Ovchinnikova G."/>
            <person name="Pati A."/>
            <person name="Chen A."/>
            <person name="Palaniappan K."/>
            <person name="Land M."/>
            <person name="Hauser L."/>
            <person name="Chang Y.J."/>
            <person name="Jeffries C.D."/>
            <person name="Detter J.C."/>
            <person name="Brettin T."/>
            <person name="Rohde M."/>
            <person name="Goker M."/>
            <person name="Bristow J."/>
            <person name="Eisen J.A."/>
            <person name="Markowitz V."/>
            <person name="Hugenholtz P."/>
            <person name="Kyrpides N.C."/>
            <person name="Klenk H.P."/>
            <person name="Chen F."/>
        </authorList>
    </citation>
    <scope>NUCLEOTIDE SEQUENCE [LARGE SCALE GENOMIC DNA]</scope>
    <source>
        <strain evidence="12">ATCC 700099 / DSM 44233 / CIP 104796 / JCM 9543 / NBRC 105858 / Y-104</strain>
    </source>
</reference>
<keyword evidence="5" id="KW-0408">Iron</keyword>
<evidence type="ECO:0000256" key="1">
    <source>
        <dbReference type="ARBA" id="ARBA00002494"/>
    </source>
</evidence>
<evidence type="ECO:0000256" key="5">
    <source>
        <dbReference type="ARBA" id="ARBA00023004"/>
    </source>
</evidence>
<dbReference type="PROSITE" id="PS51318">
    <property type="entry name" value="TAT"/>
    <property type="match status" value="1"/>
</dbReference>
<comment type="function">
    <text evidence="1">Iron-sulfur subunit of the cytochrome bc1 complex, an essential component of the respiratory electron transport chain required for ATP synthesis. The bc1 complex catalyzes the oxidation of menaquinol and the reduction of cytochrome c in the respiratory chain. The bc1 complex operates through a Q-cycle mechanism that couples electron transfer to generation of the proton gradient that drives ATP synthesis.</text>
</comment>
<evidence type="ECO:0000259" key="10">
    <source>
        <dbReference type="PROSITE" id="PS51296"/>
    </source>
</evidence>
<organism evidence="11 12">
    <name type="scientific">Nakamurella multipartita (strain ATCC 700099 / DSM 44233 / CIP 104796 / JCM 9543 / NBRC 105858 / Y-104)</name>
    <name type="common">Microsphaera multipartita</name>
    <dbReference type="NCBI Taxonomy" id="479431"/>
    <lineage>
        <taxon>Bacteria</taxon>
        <taxon>Bacillati</taxon>
        <taxon>Actinomycetota</taxon>
        <taxon>Actinomycetes</taxon>
        <taxon>Nakamurellales</taxon>
        <taxon>Nakamurellaceae</taxon>
        <taxon>Nakamurella</taxon>
    </lineage>
</organism>
<dbReference type="GO" id="GO:0004497">
    <property type="term" value="F:monooxygenase activity"/>
    <property type="evidence" value="ECO:0007669"/>
    <property type="project" value="UniProtKB-ARBA"/>
</dbReference>
<dbReference type="GO" id="GO:0051537">
    <property type="term" value="F:2 iron, 2 sulfur cluster binding"/>
    <property type="evidence" value="ECO:0007669"/>
    <property type="project" value="UniProtKB-KW"/>
</dbReference>
<evidence type="ECO:0000256" key="8">
    <source>
        <dbReference type="ARBA" id="ARBA00029586"/>
    </source>
</evidence>
<dbReference type="InParanoid" id="C8X7W1"/>
<evidence type="ECO:0000256" key="2">
    <source>
        <dbReference type="ARBA" id="ARBA00015816"/>
    </source>
</evidence>
<proteinExistence type="predicted"/>
<dbReference type="InterPro" id="IPR036922">
    <property type="entry name" value="Rieske_2Fe-2S_sf"/>
</dbReference>
<dbReference type="GO" id="GO:0016705">
    <property type="term" value="F:oxidoreductase activity, acting on paired donors, with incorporation or reduction of molecular oxygen"/>
    <property type="evidence" value="ECO:0007669"/>
    <property type="project" value="UniProtKB-ARBA"/>
</dbReference>
<dbReference type="HOGENOM" id="CLU_1452994_0_0_11"/>
<evidence type="ECO:0000313" key="11">
    <source>
        <dbReference type="EMBL" id="ACV80964.1"/>
    </source>
</evidence>
<keyword evidence="6" id="KW-0411">Iron-sulfur</keyword>
<dbReference type="CDD" id="cd03467">
    <property type="entry name" value="Rieske"/>
    <property type="match status" value="1"/>
</dbReference>
<evidence type="ECO:0000256" key="9">
    <source>
        <dbReference type="SAM" id="MobiDB-lite"/>
    </source>
</evidence>
<dbReference type="SUPFAM" id="SSF50022">
    <property type="entry name" value="ISP domain"/>
    <property type="match status" value="1"/>
</dbReference>
<evidence type="ECO:0000313" key="12">
    <source>
        <dbReference type="Proteomes" id="UP000002218"/>
    </source>
</evidence>
<dbReference type="EMBL" id="CP001737">
    <property type="protein sequence ID" value="ACV80964.1"/>
    <property type="molecule type" value="Genomic_DNA"/>
</dbReference>
<keyword evidence="12" id="KW-1185">Reference proteome</keyword>
<dbReference type="Gene3D" id="2.102.10.10">
    <property type="entry name" value="Rieske [2Fe-2S] iron-sulphur domain"/>
    <property type="match status" value="1"/>
</dbReference>
<dbReference type="Proteomes" id="UP000002218">
    <property type="component" value="Chromosome"/>
</dbReference>
<evidence type="ECO:0000256" key="3">
    <source>
        <dbReference type="ARBA" id="ARBA00022714"/>
    </source>
</evidence>
<gene>
    <name evidence="11" type="ordered locus">Namu_4687</name>
</gene>
<sequence length="186" mass="17543" precursor="true">MTESHPPASPLPRRAMLAASGTAVLAVAAACSGGTSTATTPASSTAAATSSKASPAASSSAATTSAATSSAPASSAATSAATSATTSAEAAAPTGTPLASVADVQAAGALVVGDGSNPYLLAYSGDTVVAHTAICTHQQCAIAASGNCPCHGSEFNVTTGAVIKGPAQRPLAELPVTISGGQVYRA</sequence>
<dbReference type="KEGG" id="nml:Namu_4687"/>
<protein>
    <recommendedName>
        <fullName evidence="2">Cytochrome bc1 complex Rieske iron-sulfur subunit</fullName>
    </recommendedName>
    <alternativeName>
        <fullName evidence="8">Cytochrome bc1 reductase complex subunit QcrA</fullName>
    </alternativeName>
</protein>
<accession>C8X7W1</accession>
<name>C8X7W1_NAKMY</name>
<dbReference type="InterPro" id="IPR006311">
    <property type="entry name" value="TAT_signal"/>
</dbReference>
<dbReference type="AlphaFoldDB" id="C8X7W1"/>
<dbReference type="InterPro" id="IPR014349">
    <property type="entry name" value="Rieske_Fe-S_prot"/>
</dbReference>
<reference evidence="12" key="1">
    <citation type="submission" date="2009-09" db="EMBL/GenBank/DDBJ databases">
        <title>The complete genome of Nakamurella multipartita DSM 44233.</title>
        <authorList>
            <consortium name="US DOE Joint Genome Institute (JGI-PGF)"/>
            <person name="Lucas S."/>
            <person name="Copeland A."/>
            <person name="Lapidus A."/>
            <person name="Glavina del Rio T."/>
            <person name="Dalin E."/>
            <person name="Tice H."/>
            <person name="Bruce D."/>
            <person name="Goodwin L."/>
            <person name="Pitluck S."/>
            <person name="Kyrpides N."/>
            <person name="Mavromatis K."/>
            <person name="Ivanova N."/>
            <person name="Ovchinnikova G."/>
            <person name="Sims D."/>
            <person name="Meincke L."/>
            <person name="Brettin T."/>
            <person name="Detter J.C."/>
            <person name="Han C."/>
            <person name="Larimer F."/>
            <person name="Land M."/>
            <person name="Hauser L."/>
            <person name="Markowitz V."/>
            <person name="Cheng J.-F."/>
            <person name="Hugenholtz P."/>
            <person name="Woyke T."/>
            <person name="Wu D."/>
            <person name="Klenk H.-P."/>
            <person name="Eisen J.A."/>
        </authorList>
    </citation>
    <scope>NUCLEOTIDE SEQUENCE [LARGE SCALE GENOMIC DNA]</scope>
    <source>
        <strain evidence="12">ATCC 700099 / DSM 44233 / CIP 104796 / JCM 9543 / NBRC 105858 / Y-104</strain>
    </source>
</reference>
<dbReference type="RefSeq" id="WP_015749778.1">
    <property type="nucleotide sequence ID" value="NC_013235.1"/>
</dbReference>
<feature type="region of interest" description="Disordered" evidence="9">
    <location>
        <begin position="34"/>
        <end position="55"/>
    </location>
</feature>
<dbReference type="GO" id="GO:0046872">
    <property type="term" value="F:metal ion binding"/>
    <property type="evidence" value="ECO:0007669"/>
    <property type="project" value="UniProtKB-KW"/>
</dbReference>
<evidence type="ECO:0000256" key="7">
    <source>
        <dbReference type="ARBA" id="ARBA00023157"/>
    </source>
</evidence>
<dbReference type="PANTHER" id="PTHR10134">
    <property type="entry name" value="CYTOCHROME B-C1 COMPLEX SUBUNIT RIESKE, MITOCHONDRIAL"/>
    <property type="match status" value="1"/>
</dbReference>
<keyword evidence="4" id="KW-0479">Metal-binding</keyword>
<dbReference type="Pfam" id="PF00355">
    <property type="entry name" value="Rieske"/>
    <property type="match status" value="1"/>
</dbReference>
<evidence type="ECO:0000256" key="6">
    <source>
        <dbReference type="ARBA" id="ARBA00023014"/>
    </source>
</evidence>
<dbReference type="InterPro" id="IPR017941">
    <property type="entry name" value="Rieske_2Fe-2S"/>
</dbReference>
<keyword evidence="7" id="KW-1015">Disulfide bond</keyword>
<dbReference type="STRING" id="479431.Namu_4687"/>
<keyword evidence="3" id="KW-0001">2Fe-2S</keyword>